<dbReference type="PANTHER" id="PTHR10773">
    <property type="entry name" value="DNA-DIRECTED RNA POLYMERASES I, II, AND III SUBUNIT RPABC2"/>
    <property type="match status" value="1"/>
</dbReference>
<name>A0A8K0CEW8_IGNLU</name>
<reference evidence="2" key="1">
    <citation type="submission" date="2019-08" db="EMBL/GenBank/DDBJ databases">
        <title>The genome of the North American firefly Photinus pyralis.</title>
        <authorList>
            <consortium name="Photinus pyralis genome working group"/>
            <person name="Fallon T.R."/>
            <person name="Sander Lower S.E."/>
            <person name="Weng J.-K."/>
        </authorList>
    </citation>
    <scope>NUCLEOTIDE SEQUENCE</scope>
    <source>
        <strain evidence="2">TRF0915ILg1</strain>
        <tissue evidence="2">Whole body</tissue>
    </source>
</reference>
<evidence type="ECO:0000256" key="1">
    <source>
        <dbReference type="SAM" id="MobiDB-lite"/>
    </source>
</evidence>
<dbReference type="AlphaFoldDB" id="A0A8K0CEW8"/>
<keyword evidence="3" id="KW-1185">Reference proteome</keyword>
<accession>A0A8K0CEW8</accession>
<proteinExistence type="predicted"/>
<feature type="compositionally biased region" description="Polar residues" evidence="1">
    <location>
        <begin position="1"/>
        <end position="10"/>
    </location>
</feature>
<gene>
    <name evidence="2" type="ORF">ILUMI_21859</name>
</gene>
<protein>
    <submittedName>
        <fullName evidence="2">Uncharacterized protein</fullName>
    </submittedName>
</protein>
<sequence length="359" mass="42072">MSDNEQSIEVTSRKRAKHDESYQKNKVEEARVNSEFYRNYKNVLIPAKRPAPCHCKKKCTEKLLDVKKKTFSKLSIRYFLISNQTNYLYSELNVKIMHSLFLEKHPEFNVKYEYYNKVFRKNFSLSFGRPLVDVCNDCETLSPKLKNKSLNDTAKRVAAAELLVHKRRSKKFYNALKVSKELCRTEGYIAAVLFDFMQDLQLPRYPGQDLFYLSQLTINVFGVHNMRTNNAVFFMYHEDQTQKSPNKLQLFCDNCPEQNKNHAVMPSCLLPSDRDFGLIKRKLKKINKIYALMVFLKSAAAVVHMVPKQICTDFDSTNKGLFGRHYRFGKNREKHNNTLKQVIDQLREIGFTEKNSNPK</sequence>
<organism evidence="2 3">
    <name type="scientific">Ignelater luminosus</name>
    <name type="common">Cucubano</name>
    <name type="synonym">Pyrophorus luminosus</name>
    <dbReference type="NCBI Taxonomy" id="2038154"/>
    <lineage>
        <taxon>Eukaryota</taxon>
        <taxon>Metazoa</taxon>
        <taxon>Ecdysozoa</taxon>
        <taxon>Arthropoda</taxon>
        <taxon>Hexapoda</taxon>
        <taxon>Insecta</taxon>
        <taxon>Pterygota</taxon>
        <taxon>Neoptera</taxon>
        <taxon>Endopterygota</taxon>
        <taxon>Coleoptera</taxon>
        <taxon>Polyphaga</taxon>
        <taxon>Elateriformia</taxon>
        <taxon>Elateroidea</taxon>
        <taxon>Elateridae</taxon>
        <taxon>Agrypninae</taxon>
        <taxon>Pyrophorini</taxon>
        <taxon>Ignelater</taxon>
    </lineage>
</organism>
<dbReference type="PANTHER" id="PTHR10773:SF19">
    <property type="match status" value="1"/>
</dbReference>
<feature type="region of interest" description="Disordered" evidence="1">
    <location>
        <begin position="1"/>
        <end position="24"/>
    </location>
</feature>
<comment type="caution">
    <text evidence="2">The sequence shown here is derived from an EMBL/GenBank/DDBJ whole genome shotgun (WGS) entry which is preliminary data.</text>
</comment>
<dbReference type="EMBL" id="VTPC01090187">
    <property type="protein sequence ID" value="KAF2884316.1"/>
    <property type="molecule type" value="Genomic_DNA"/>
</dbReference>
<dbReference type="OrthoDB" id="7475343at2759"/>
<dbReference type="Proteomes" id="UP000801492">
    <property type="component" value="Unassembled WGS sequence"/>
</dbReference>
<evidence type="ECO:0000313" key="2">
    <source>
        <dbReference type="EMBL" id="KAF2884316.1"/>
    </source>
</evidence>
<evidence type="ECO:0000313" key="3">
    <source>
        <dbReference type="Proteomes" id="UP000801492"/>
    </source>
</evidence>